<feature type="compositionally biased region" description="Basic and acidic residues" evidence="1">
    <location>
        <begin position="43"/>
        <end position="81"/>
    </location>
</feature>
<evidence type="ECO:0000313" key="3">
    <source>
        <dbReference type="Proteomes" id="UP000001695"/>
    </source>
</evidence>
<dbReference type="STRING" id="395963.Bind_3484"/>
<dbReference type="AlphaFoldDB" id="B2IFE1"/>
<feature type="region of interest" description="Disordered" evidence="1">
    <location>
        <begin position="37"/>
        <end position="84"/>
    </location>
</feature>
<dbReference type="Proteomes" id="UP000001695">
    <property type="component" value="Chromosome"/>
</dbReference>
<dbReference type="EMBL" id="CP001016">
    <property type="protein sequence ID" value="ACB97041.1"/>
    <property type="molecule type" value="Genomic_DNA"/>
</dbReference>
<dbReference type="HOGENOM" id="CLU_100562_0_0_5"/>
<name>B2IFE1_BEII9</name>
<evidence type="ECO:0000313" key="2">
    <source>
        <dbReference type="EMBL" id="ACB97041.1"/>
    </source>
</evidence>
<proteinExistence type="predicted"/>
<gene>
    <name evidence="2" type="ordered locus">Bind_3484</name>
</gene>
<reference evidence="2 3" key="2">
    <citation type="journal article" date="2010" name="J. Bacteriol.">
        <title>Complete genome sequence of Beijerinckia indica subsp. indica.</title>
        <authorList>
            <person name="Tamas I."/>
            <person name="Dedysh S.N."/>
            <person name="Liesack W."/>
            <person name="Stott M.B."/>
            <person name="Alam M."/>
            <person name="Murrell J.C."/>
            <person name="Dunfield P.F."/>
        </authorList>
    </citation>
    <scope>NUCLEOTIDE SEQUENCE [LARGE SCALE GENOMIC DNA]</scope>
    <source>
        <strain evidence="3">ATCC 9039 / DSM 1715 / NCIMB 8712</strain>
    </source>
</reference>
<reference evidence="3" key="1">
    <citation type="submission" date="2008-03" db="EMBL/GenBank/DDBJ databases">
        <title>Complete sequence of chromosome of Beijerinckia indica subsp. indica ATCC 9039.</title>
        <authorList>
            <consortium name="US DOE Joint Genome Institute"/>
            <person name="Copeland A."/>
            <person name="Lucas S."/>
            <person name="Lapidus A."/>
            <person name="Glavina del Rio T."/>
            <person name="Dalin E."/>
            <person name="Tice H."/>
            <person name="Bruce D."/>
            <person name="Goodwin L."/>
            <person name="Pitluck S."/>
            <person name="LaButti K."/>
            <person name="Schmutz J."/>
            <person name="Larimer F."/>
            <person name="Land M."/>
            <person name="Hauser L."/>
            <person name="Kyrpides N."/>
            <person name="Mikhailova N."/>
            <person name="Dunfield P.F."/>
            <person name="Dedysh S.N."/>
            <person name="Liesack W."/>
            <person name="Saw J.H."/>
            <person name="Alam M."/>
            <person name="Chen Y."/>
            <person name="Murrell J.C."/>
            <person name="Richardson P."/>
        </authorList>
    </citation>
    <scope>NUCLEOTIDE SEQUENCE [LARGE SCALE GENOMIC DNA]</scope>
    <source>
        <strain evidence="3">ATCC 9039 / DSM 1715 / NCIMB 8712</strain>
    </source>
</reference>
<sequence>MNPFSSPSRRLDRNSLLLCFALLPLLPLPVLGAVPSGTPSATAHKDMSASHGALQHEARAVSAKHAEKTKTEDTKSSDPKKSGKPMLVASFGEWGAYLAQGKDKTCYALAMPKERQPGGLKRDPAYIFISQRPAENVRNEISIIMGFPMKDGSSAKAEIGNARFDLVVKGTNAWVKNPAEETPFIEALKRGSKLVISAPSIKGHVTTDIYSLGGLSQALERVQKDCS</sequence>
<protein>
    <recommendedName>
        <fullName evidence="4">Invasion associated locus B family protein</fullName>
    </recommendedName>
</protein>
<dbReference type="KEGG" id="bid:Bind_3484"/>
<dbReference type="RefSeq" id="WP_012386389.1">
    <property type="nucleotide sequence ID" value="NC_010581.1"/>
</dbReference>
<dbReference type="eggNOG" id="COG5342">
    <property type="taxonomic scope" value="Bacteria"/>
</dbReference>
<evidence type="ECO:0008006" key="4">
    <source>
        <dbReference type="Google" id="ProtNLM"/>
    </source>
</evidence>
<evidence type="ECO:0000256" key="1">
    <source>
        <dbReference type="SAM" id="MobiDB-lite"/>
    </source>
</evidence>
<organism evidence="2 3">
    <name type="scientific">Beijerinckia indica subsp. indica (strain ATCC 9039 / DSM 1715 / NCIMB 8712)</name>
    <dbReference type="NCBI Taxonomy" id="395963"/>
    <lineage>
        <taxon>Bacteria</taxon>
        <taxon>Pseudomonadati</taxon>
        <taxon>Pseudomonadota</taxon>
        <taxon>Alphaproteobacteria</taxon>
        <taxon>Hyphomicrobiales</taxon>
        <taxon>Beijerinckiaceae</taxon>
        <taxon>Beijerinckia</taxon>
    </lineage>
</organism>
<accession>B2IFE1</accession>
<keyword evidence="3" id="KW-1185">Reference proteome</keyword>